<dbReference type="EC" id="3.1.2.14" evidence="1"/>
<sequence>MKGDETVIVGCVSQRIESCLSTLDLFLLQPYPVLSTFIPVDRDKSKSEDTPKMDIENFVSKFFGIKDVSSVNQNITLAELGLDSLMGVEVKQTLERDFGSILSMKKIRSLTLHSLLNDFGRGGGNFGKTKDNSNSTSNKTISLHVSPILSSKEMDCLVQLNIGQKQHPPVFLFHPLEGTIDIFRPLIPSLKDHPVYALTVNKQVPDESVFKMATYYLSALRSVQPDGPYNIAGYSFGALLALELVIYLQNEHNLTPQHNLMFIDGSPDYASRRFRIFIEEQLEQEDIQAVGLRDATNVQILTQFIQGYKLMASTEILVCKDSVVEQAIGVVAVFKLLLSFQGPGWRQDLPDGRKQRPEAPTAPMLSRGW</sequence>
<feature type="region of interest" description="Disordered" evidence="2">
    <location>
        <begin position="348"/>
        <end position="369"/>
    </location>
</feature>
<dbReference type="InterPro" id="IPR009081">
    <property type="entry name" value="PP-bd_ACP"/>
</dbReference>
<evidence type="ECO:0000313" key="6">
    <source>
        <dbReference type="Proteomes" id="UP001152320"/>
    </source>
</evidence>
<name>A0A9Q1BHL0_HOLLE</name>
<dbReference type="EMBL" id="JAIZAY010000016">
    <property type="protein sequence ID" value="KAJ8026945.1"/>
    <property type="molecule type" value="Genomic_DNA"/>
</dbReference>
<organism evidence="5 6">
    <name type="scientific">Holothuria leucospilota</name>
    <name type="common">Black long sea cucumber</name>
    <name type="synonym">Mertensiothuria leucospilota</name>
    <dbReference type="NCBI Taxonomy" id="206669"/>
    <lineage>
        <taxon>Eukaryota</taxon>
        <taxon>Metazoa</taxon>
        <taxon>Echinodermata</taxon>
        <taxon>Eleutherozoa</taxon>
        <taxon>Echinozoa</taxon>
        <taxon>Holothuroidea</taxon>
        <taxon>Aspidochirotacea</taxon>
        <taxon>Aspidochirotida</taxon>
        <taxon>Holothuriidae</taxon>
        <taxon>Holothuria</taxon>
    </lineage>
</organism>
<protein>
    <recommendedName>
        <fullName evidence="1">oleoyl-[acyl-carrier-protein] hydrolase</fullName>
        <ecNumber evidence="1">3.1.2.14</ecNumber>
    </recommendedName>
</protein>
<dbReference type="Pfam" id="PF23297">
    <property type="entry name" value="ACP_SdgA_C"/>
    <property type="match status" value="1"/>
</dbReference>
<reference evidence="5" key="1">
    <citation type="submission" date="2021-10" db="EMBL/GenBank/DDBJ databases">
        <title>Tropical sea cucumber genome reveals ecological adaptation and Cuvierian tubules defense mechanism.</title>
        <authorList>
            <person name="Chen T."/>
        </authorList>
    </citation>
    <scope>NUCLEOTIDE SEQUENCE</scope>
    <source>
        <strain evidence="5">Nanhai2018</strain>
        <tissue evidence="5">Muscle</tissue>
    </source>
</reference>
<evidence type="ECO:0000259" key="3">
    <source>
        <dbReference type="Pfam" id="PF00975"/>
    </source>
</evidence>
<evidence type="ECO:0000256" key="2">
    <source>
        <dbReference type="SAM" id="MobiDB-lite"/>
    </source>
</evidence>
<dbReference type="InterPro" id="IPR001031">
    <property type="entry name" value="Thioesterase"/>
</dbReference>
<dbReference type="Gene3D" id="3.40.50.1820">
    <property type="entry name" value="alpha/beta hydrolase"/>
    <property type="match status" value="1"/>
</dbReference>
<accession>A0A9Q1BHL0</accession>
<dbReference type="Proteomes" id="UP001152320">
    <property type="component" value="Chromosome 16"/>
</dbReference>
<dbReference type="AlphaFoldDB" id="A0A9Q1BHL0"/>
<dbReference type="Pfam" id="PF00975">
    <property type="entry name" value="Thioesterase"/>
    <property type="match status" value="1"/>
</dbReference>
<dbReference type="InterPro" id="IPR036736">
    <property type="entry name" value="ACP-like_sf"/>
</dbReference>
<proteinExistence type="predicted"/>
<dbReference type="InterPro" id="IPR029058">
    <property type="entry name" value="AB_hydrolase_fold"/>
</dbReference>
<keyword evidence="6" id="KW-1185">Reference proteome</keyword>
<feature type="domain" description="Thioesterase" evidence="3">
    <location>
        <begin position="169"/>
        <end position="271"/>
    </location>
</feature>
<dbReference type="GO" id="GO:0016297">
    <property type="term" value="F:fatty acyl-[ACP] hydrolase activity"/>
    <property type="evidence" value="ECO:0007669"/>
    <property type="project" value="UniProtKB-EC"/>
</dbReference>
<feature type="domain" description="Carrier" evidence="4">
    <location>
        <begin position="44"/>
        <end position="112"/>
    </location>
</feature>
<dbReference type="Gene3D" id="1.10.1200.10">
    <property type="entry name" value="ACP-like"/>
    <property type="match status" value="1"/>
</dbReference>
<evidence type="ECO:0000313" key="5">
    <source>
        <dbReference type="EMBL" id="KAJ8026945.1"/>
    </source>
</evidence>
<evidence type="ECO:0000256" key="1">
    <source>
        <dbReference type="ARBA" id="ARBA00012480"/>
    </source>
</evidence>
<evidence type="ECO:0000259" key="4">
    <source>
        <dbReference type="Pfam" id="PF23297"/>
    </source>
</evidence>
<feature type="compositionally biased region" description="Basic and acidic residues" evidence="2">
    <location>
        <begin position="348"/>
        <end position="357"/>
    </location>
</feature>
<dbReference type="OrthoDB" id="7554300at2759"/>
<dbReference type="SUPFAM" id="SSF53474">
    <property type="entry name" value="alpha/beta-Hydrolases"/>
    <property type="match status" value="1"/>
</dbReference>
<gene>
    <name evidence="5" type="ORF">HOLleu_31920</name>
</gene>
<dbReference type="SUPFAM" id="SSF47336">
    <property type="entry name" value="ACP-like"/>
    <property type="match status" value="1"/>
</dbReference>
<comment type="caution">
    <text evidence="5">The sequence shown here is derived from an EMBL/GenBank/DDBJ whole genome shotgun (WGS) entry which is preliminary data.</text>
</comment>